<sequence>MRQRVGKRTKVLLLSALVTISILPLYSPAAHAAHAAEDEVFSGSFNILSYNVGGLPSFVSSSKPQEYTEEISPKLNDYDIINVQEDFNYHNQLISQVTLPYLTQTSGVAGFGSGLNSLSRYPFRDLKRVTWNKRSGLFDNGSDELTPKGFTAATYEIAPNVKVDVYNLHADAGDDDKSLEARRDNIKQLSDYIKKNSEGNAVIVFGDTNTRYTRASDNIEMLLTDNGLHDPWIDLVRGGSIPSDGDALMDAGNVNGPGYEIVDKILYRGSKALTLNAASYRVEDQKFVDPYGNQLSDHFPITANFIYNVSPEYRLSSTIGGAGGTGFNDLDRIPDVQPGSIALDTGNRVDGITTLYRDGTSLTHGGKSNTSTLNLANGEYVTRATISQGTRNGDKRIFHLELMTNLGNKIAGGQKTSEQIILDAPAGWYIAGFYGRADQEIDQLGVIYKRVQP</sequence>
<dbReference type="EMBL" id="QGTZ01000005">
    <property type="protein sequence ID" value="PWW41040.1"/>
    <property type="molecule type" value="Genomic_DNA"/>
</dbReference>
<dbReference type="PANTHER" id="PTHR16320">
    <property type="entry name" value="SPHINGOMYELINASE FAMILY MEMBER"/>
    <property type="match status" value="1"/>
</dbReference>
<dbReference type="InterPro" id="IPR000300">
    <property type="entry name" value="IPPc"/>
</dbReference>
<dbReference type="SUPFAM" id="SSF51101">
    <property type="entry name" value="Mannose-binding lectins"/>
    <property type="match status" value="1"/>
</dbReference>
<name>A0A855Y7R7_9BACL</name>
<dbReference type="Gene3D" id="3.60.10.10">
    <property type="entry name" value="Endonuclease/exonuclease/phosphatase"/>
    <property type="match status" value="1"/>
</dbReference>
<evidence type="ECO:0000259" key="2">
    <source>
        <dbReference type="PROSITE" id="PS51752"/>
    </source>
</evidence>
<dbReference type="RefSeq" id="WP_181393270.1">
    <property type="nucleotide sequence ID" value="NZ_QGTZ01000005.1"/>
</dbReference>
<dbReference type="GO" id="GO:0005737">
    <property type="term" value="C:cytoplasm"/>
    <property type="evidence" value="ECO:0007669"/>
    <property type="project" value="TreeGrafter"/>
</dbReference>
<dbReference type="SMART" id="SM00915">
    <property type="entry name" value="Jacalin"/>
    <property type="match status" value="1"/>
</dbReference>
<protein>
    <submittedName>
        <fullName evidence="3">Endonuclease/exonuclease/phosphatase family metal-dependent hydrolase</fullName>
    </submittedName>
</protein>
<evidence type="ECO:0000256" key="1">
    <source>
        <dbReference type="SAM" id="SignalP"/>
    </source>
</evidence>
<evidence type="ECO:0000313" key="3">
    <source>
        <dbReference type="EMBL" id="PWW41040.1"/>
    </source>
</evidence>
<gene>
    <name evidence="3" type="ORF">DET56_105316</name>
</gene>
<dbReference type="Proteomes" id="UP000247078">
    <property type="component" value="Unassembled WGS sequence"/>
</dbReference>
<keyword evidence="3" id="KW-0378">Hydrolase</keyword>
<keyword evidence="3" id="KW-0255">Endonuclease</keyword>
<dbReference type="PROSITE" id="PS51752">
    <property type="entry name" value="JACALIN_LECTIN"/>
    <property type="match status" value="1"/>
</dbReference>
<feature type="chain" id="PRO_5032654210" evidence="1">
    <location>
        <begin position="33"/>
        <end position="453"/>
    </location>
</feature>
<dbReference type="InterPro" id="IPR036691">
    <property type="entry name" value="Endo/exonu/phosph_ase_sf"/>
</dbReference>
<evidence type="ECO:0000313" key="4">
    <source>
        <dbReference type="Proteomes" id="UP000247078"/>
    </source>
</evidence>
<dbReference type="SUPFAM" id="SSF56219">
    <property type="entry name" value="DNase I-like"/>
    <property type="match status" value="1"/>
</dbReference>
<feature type="signal peptide" evidence="1">
    <location>
        <begin position="1"/>
        <end position="32"/>
    </location>
</feature>
<dbReference type="PANTHER" id="PTHR16320:SF1">
    <property type="entry name" value="SPHINGOMYELINASE DDB_G0288017"/>
    <property type="match status" value="1"/>
</dbReference>
<dbReference type="GO" id="GO:0004527">
    <property type="term" value="F:exonuclease activity"/>
    <property type="evidence" value="ECO:0007669"/>
    <property type="project" value="UniProtKB-KW"/>
</dbReference>
<dbReference type="GO" id="GO:0046856">
    <property type="term" value="P:phosphatidylinositol dephosphorylation"/>
    <property type="evidence" value="ECO:0007669"/>
    <property type="project" value="InterPro"/>
</dbReference>
<comment type="caution">
    <text evidence="3">The sequence shown here is derived from an EMBL/GenBank/DDBJ whole genome shotgun (WGS) entry which is preliminary data.</text>
</comment>
<dbReference type="GO" id="GO:0004767">
    <property type="term" value="F:sphingomyelin phosphodiesterase activity"/>
    <property type="evidence" value="ECO:0007669"/>
    <property type="project" value="InterPro"/>
</dbReference>
<reference evidence="3 4" key="1">
    <citation type="submission" date="2018-05" db="EMBL/GenBank/DDBJ databases">
        <title>Freshwater and sediment microbial communities from various areas in North America, analyzing microbe dynamics in response to fracking.</title>
        <authorList>
            <person name="Lamendella R."/>
        </authorList>
    </citation>
    <scope>NUCLEOTIDE SEQUENCE [LARGE SCALE GENOMIC DNA]</scope>
    <source>
        <strain evidence="3 4">DB-3</strain>
    </source>
</reference>
<dbReference type="Pfam" id="PF01419">
    <property type="entry name" value="Jacalin"/>
    <property type="match status" value="1"/>
</dbReference>
<dbReference type="GO" id="GO:0004519">
    <property type="term" value="F:endonuclease activity"/>
    <property type="evidence" value="ECO:0007669"/>
    <property type="project" value="UniProtKB-KW"/>
</dbReference>
<dbReference type="InterPro" id="IPR038772">
    <property type="entry name" value="Sph/SMPD2-like"/>
</dbReference>
<keyword evidence="3" id="KW-0269">Exonuclease</keyword>
<dbReference type="AlphaFoldDB" id="A0A855Y7R7"/>
<keyword evidence="3" id="KW-0540">Nuclease</keyword>
<organism evidence="3 4">
    <name type="scientific">Paenibacillus pabuli</name>
    <dbReference type="NCBI Taxonomy" id="1472"/>
    <lineage>
        <taxon>Bacteria</taxon>
        <taxon>Bacillati</taxon>
        <taxon>Bacillota</taxon>
        <taxon>Bacilli</taxon>
        <taxon>Bacillales</taxon>
        <taxon>Paenibacillaceae</taxon>
        <taxon>Paenibacillus</taxon>
    </lineage>
</organism>
<dbReference type="Pfam" id="PF22669">
    <property type="entry name" value="Exo_endo_phos2"/>
    <property type="match status" value="1"/>
</dbReference>
<proteinExistence type="predicted"/>
<dbReference type="Gene3D" id="2.100.10.30">
    <property type="entry name" value="Jacalin-like lectin domain"/>
    <property type="match status" value="1"/>
</dbReference>
<keyword evidence="1" id="KW-0732">Signal</keyword>
<feature type="domain" description="Jacalin-type lectin" evidence="2">
    <location>
        <begin position="313"/>
        <end position="450"/>
    </location>
</feature>
<dbReference type="InterPro" id="IPR036404">
    <property type="entry name" value="Jacalin-like_lectin_dom_sf"/>
</dbReference>
<dbReference type="InterPro" id="IPR001229">
    <property type="entry name" value="Jacalin-like_lectin_dom"/>
</dbReference>
<dbReference type="GO" id="GO:0016791">
    <property type="term" value="F:phosphatase activity"/>
    <property type="evidence" value="ECO:0007669"/>
    <property type="project" value="InterPro"/>
</dbReference>
<accession>A0A855Y7R7</accession>